<accession>A0ABU7Q7Z7</accession>
<name>A0ABU7Q7Z7_9ACTN</name>
<keyword evidence="2" id="KW-1185">Reference proteome</keyword>
<organism evidence="1 2">
    <name type="scientific">Streptomyces asiaticus subsp. ignotus</name>
    <dbReference type="NCBI Taxonomy" id="3098222"/>
    <lineage>
        <taxon>Bacteria</taxon>
        <taxon>Bacillati</taxon>
        <taxon>Actinomycetota</taxon>
        <taxon>Actinomycetes</taxon>
        <taxon>Kitasatosporales</taxon>
        <taxon>Streptomycetaceae</taxon>
        <taxon>Streptomyces</taxon>
        <taxon>Streptomyces violaceusniger group</taxon>
    </lineage>
</organism>
<proteinExistence type="predicted"/>
<sequence length="139" mass="15393">MRPDDWQLTEDIDGFLARAGNFMCSRPALHNTPLTDIEKLRTRGADAHGNEVTVFGRLESGGDIRAIFYRTPAVVRPSHPSLPRRPACVHLALAAGTDRRRSRRSRQGLRRSKSGIYCGSCERVSAIEHPPECGSAVRT</sequence>
<dbReference type="EMBL" id="JAZBJO010000035">
    <property type="protein sequence ID" value="MEE4597400.1"/>
    <property type="molecule type" value="Genomic_DNA"/>
</dbReference>
<gene>
    <name evidence="1" type="ORF">V2J94_36900</name>
</gene>
<protein>
    <submittedName>
        <fullName evidence="1">Uncharacterized protein</fullName>
    </submittedName>
</protein>
<dbReference type="RefSeq" id="WP_330814031.1">
    <property type="nucleotide sequence ID" value="NZ_JAZBJO010000035.1"/>
</dbReference>
<evidence type="ECO:0000313" key="2">
    <source>
        <dbReference type="Proteomes" id="UP001354709"/>
    </source>
</evidence>
<reference evidence="1 2" key="1">
    <citation type="submission" date="2023-11" db="EMBL/GenBank/DDBJ databases">
        <title>30 novel species of actinomycetes from the DSMZ collection.</title>
        <authorList>
            <person name="Nouioui I."/>
        </authorList>
    </citation>
    <scope>NUCLEOTIDE SEQUENCE [LARGE SCALE GENOMIC DNA]</scope>
    <source>
        <strain evidence="1 2">DSM 41524</strain>
    </source>
</reference>
<evidence type="ECO:0000313" key="1">
    <source>
        <dbReference type="EMBL" id="MEE4597400.1"/>
    </source>
</evidence>
<comment type="caution">
    <text evidence="1">The sequence shown here is derived from an EMBL/GenBank/DDBJ whole genome shotgun (WGS) entry which is preliminary data.</text>
</comment>
<dbReference type="Proteomes" id="UP001354709">
    <property type="component" value="Unassembled WGS sequence"/>
</dbReference>